<evidence type="ECO:0000256" key="3">
    <source>
        <dbReference type="ARBA" id="ARBA00022651"/>
    </source>
</evidence>
<gene>
    <name evidence="11" type="primary">xynA1</name>
    <name evidence="11" type="ORF">GCM10011273_19200</name>
</gene>
<evidence type="ECO:0000313" key="11">
    <source>
        <dbReference type="EMBL" id="GGZ33079.1"/>
    </source>
</evidence>
<keyword evidence="12" id="KW-1185">Reference proteome</keyword>
<reference evidence="11" key="1">
    <citation type="journal article" date="2014" name="Int. J. Syst. Evol. Microbiol.">
        <title>Complete genome sequence of Corynebacterium casei LMG S-19264T (=DSM 44701T), isolated from a smear-ripened cheese.</title>
        <authorList>
            <consortium name="US DOE Joint Genome Institute (JGI-PGF)"/>
            <person name="Walter F."/>
            <person name="Albersmeier A."/>
            <person name="Kalinowski J."/>
            <person name="Ruckert C."/>
        </authorList>
    </citation>
    <scope>NUCLEOTIDE SEQUENCE</scope>
    <source>
        <strain evidence="11">KCTC 32296</strain>
    </source>
</reference>
<dbReference type="GO" id="GO:0045493">
    <property type="term" value="P:xylan catabolic process"/>
    <property type="evidence" value="ECO:0007669"/>
    <property type="project" value="UniProtKB-KW"/>
</dbReference>
<dbReference type="PROSITE" id="PS51760">
    <property type="entry name" value="GH10_2"/>
    <property type="match status" value="1"/>
</dbReference>
<dbReference type="Pfam" id="PF00331">
    <property type="entry name" value="Glyco_hydro_10"/>
    <property type="match status" value="1"/>
</dbReference>
<dbReference type="Proteomes" id="UP000662572">
    <property type="component" value="Unassembled WGS sequence"/>
</dbReference>
<sequence>MNRREVLAGLTATAVAIPAQAQTPSLGDIAATKGIRFGSAAGIIKGGLHDPQVAEILKRDCRIIVAKNEMKMYTIRNTPAEVYDFSLGDEMLAFCEKHKLPLRGHTLFWAKDEFTPKWLLTHDFGTNPKRAAEKLLRDYIAKVTTHYGDRLTSWDVINEAIDEKTGDIRANVFTRILGEDTLRICFEAAREHLPKMELVYNDYMSWRVKDGLHRKGAIRLLRWFRDHNIPVDALGIQGHLGTDQGAGWDATADDNAPQYAEWTAFLEEAAGLGYGLMVTEFDVNDRRVLGDINKRDQVVAQTAKDYLDLTLSNTAVKDVLCWGMDDKYSWLQTTTPREDRLPLRPTPYDDQFRKKPLWDAMSRSFQSAPDRT</sequence>
<accession>A0A918Q797</accession>
<keyword evidence="6 9" id="KW-0119">Carbohydrate metabolism</keyword>
<dbReference type="AlphaFoldDB" id="A0A918Q797"/>
<evidence type="ECO:0000256" key="4">
    <source>
        <dbReference type="ARBA" id="ARBA00022729"/>
    </source>
</evidence>
<feature type="domain" description="GH10" evidence="10">
    <location>
        <begin position="20"/>
        <end position="364"/>
    </location>
</feature>
<dbReference type="InterPro" id="IPR017853">
    <property type="entry name" value="GH"/>
</dbReference>
<evidence type="ECO:0000256" key="7">
    <source>
        <dbReference type="ARBA" id="ARBA00023295"/>
    </source>
</evidence>
<keyword evidence="5 9" id="KW-0378">Hydrolase</keyword>
<name>A0A918Q797_9CAUL</name>
<evidence type="ECO:0000313" key="12">
    <source>
        <dbReference type="Proteomes" id="UP000662572"/>
    </source>
</evidence>
<reference evidence="11" key="2">
    <citation type="submission" date="2020-09" db="EMBL/GenBank/DDBJ databases">
        <authorList>
            <person name="Sun Q."/>
            <person name="Kim S."/>
        </authorList>
    </citation>
    <scope>NUCLEOTIDE SEQUENCE</scope>
    <source>
        <strain evidence="11">KCTC 32296</strain>
    </source>
</reference>
<comment type="similarity">
    <text evidence="2 9">Belongs to the glycosyl hydrolase 10 (cellulase F) family.</text>
</comment>
<organism evidence="11 12">
    <name type="scientific">Asticcacaulis endophyticus</name>
    <dbReference type="NCBI Taxonomy" id="1395890"/>
    <lineage>
        <taxon>Bacteria</taxon>
        <taxon>Pseudomonadati</taxon>
        <taxon>Pseudomonadota</taxon>
        <taxon>Alphaproteobacteria</taxon>
        <taxon>Caulobacterales</taxon>
        <taxon>Caulobacteraceae</taxon>
        <taxon>Asticcacaulis</taxon>
    </lineage>
</organism>
<dbReference type="PANTHER" id="PTHR31490:SF88">
    <property type="entry name" value="BETA-XYLANASE"/>
    <property type="match status" value="1"/>
</dbReference>
<evidence type="ECO:0000259" key="10">
    <source>
        <dbReference type="PROSITE" id="PS51760"/>
    </source>
</evidence>
<evidence type="ECO:0000256" key="9">
    <source>
        <dbReference type="RuleBase" id="RU361174"/>
    </source>
</evidence>
<dbReference type="GO" id="GO:0031176">
    <property type="term" value="F:endo-1,4-beta-xylanase activity"/>
    <property type="evidence" value="ECO:0007669"/>
    <property type="project" value="UniProtKB-EC"/>
</dbReference>
<dbReference type="RefSeq" id="WP_189486240.1">
    <property type="nucleotide sequence ID" value="NZ_BMZB01000002.1"/>
</dbReference>
<evidence type="ECO:0000256" key="8">
    <source>
        <dbReference type="ARBA" id="ARBA00023326"/>
    </source>
</evidence>
<evidence type="ECO:0000256" key="6">
    <source>
        <dbReference type="ARBA" id="ARBA00023277"/>
    </source>
</evidence>
<comment type="caution">
    <text evidence="11">The sequence shown here is derived from an EMBL/GenBank/DDBJ whole genome shotgun (WGS) entry which is preliminary data.</text>
</comment>
<dbReference type="InterPro" id="IPR044846">
    <property type="entry name" value="GH10"/>
</dbReference>
<proteinExistence type="inferred from homology"/>
<keyword evidence="3" id="KW-0858">Xylan degradation</keyword>
<dbReference type="PRINTS" id="PR00134">
    <property type="entry name" value="GLHYDRLASE10"/>
</dbReference>
<protein>
    <recommendedName>
        <fullName evidence="9">Beta-xylanase</fullName>
        <ecNumber evidence="9">3.2.1.8</ecNumber>
    </recommendedName>
</protein>
<comment type="catalytic activity">
    <reaction evidence="1 9">
        <text>Endohydrolysis of (1-&gt;4)-beta-D-xylosidic linkages in xylans.</text>
        <dbReference type="EC" id="3.2.1.8"/>
    </reaction>
</comment>
<keyword evidence="7 9" id="KW-0326">Glycosidase</keyword>
<dbReference type="InterPro" id="IPR001000">
    <property type="entry name" value="GH10_dom"/>
</dbReference>
<dbReference type="PANTHER" id="PTHR31490">
    <property type="entry name" value="GLYCOSYL HYDROLASE"/>
    <property type="match status" value="1"/>
</dbReference>
<keyword evidence="8 9" id="KW-0624">Polysaccharide degradation</keyword>
<evidence type="ECO:0000256" key="2">
    <source>
        <dbReference type="ARBA" id="ARBA00007495"/>
    </source>
</evidence>
<dbReference type="EC" id="3.2.1.8" evidence="9"/>
<keyword evidence="4" id="KW-0732">Signal</keyword>
<dbReference type="SMART" id="SM00633">
    <property type="entry name" value="Glyco_10"/>
    <property type="match status" value="1"/>
</dbReference>
<dbReference type="SUPFAM" id="SSF51445">
    <property type="entry name" value="(Trans)glycosidases"/>
    <property type="match status" value="1"/>
</dbReference>
<dbReference type="EMBL" id="BMZB01000002">
    <property type="protein sequence ID" value="GGZ33079.1"/>
    <property type="molecule type" value="Genomic_DNA"/>
</dbReference>
<evidence type="ECO:0000256" key="5">
    <source>
        <dbReference type="ARBA" id="ARBA00022801"/>
    </source>
</evidence>
<evidence type="ECO:0000256" key="1">
    <source>
        <dbReference type="ARBA" id="ARBA00000681"/>
    </source>
</evidence>
<dbReference type="Gene3D" id="3.20.20.80">
    <property type="entry name" value="Glycosidases"/>
    <property type="match status" value="1"/>
</dbReference>